<dbReference type="Proteomes" id="UP001172159">
    <property type="component" value="Unassembled WGS sequence"/>
</dbReference>
<gene>
    <name evidence="1" type="ORF">B0T21DRAFT_346996</name>
</gene>
<name>A0AA40EFI7_9PEZI</name>
<proteinExistence type="predicted"/>
<dbReference type="EMBL" id="JAUKTV010000004">
    <property type="protein sequence ID" value="KAK0739714.1"/>
    <property type="molecule type" value="Genomic_DNA"/>
</dbReference>
<comment type="caution">
    <text evidence="1">The sequence shown here is derived from an EMBL/GenBank/DDBJ whole genome shotgun (WGS) entry which is preliminary data.</text>
</comment>
<accession>A0AA40EFI7</accession>
<sequence>MDGVCKLSVMTCGSLLASSTWRGLPVCFSGHRRWVTGAWWEDGRSRFFVIAGPPRVLSSFSDAVRDGHHVNATMHPTAGANLFSKLGERIALSVQFESMPSSSRWRK</sequence>
<evidence type="ECO:0000313" key="2">
    <source>
        <dbReference type="Proteomes" id="UP001172159"/>
    </source>
</evidence>
<dbReference type="AlphaFoldDB" id="A0AA40EFI7"/>
<evidence type="ECO:0000313" key="1">
    <source>
        <dbReference type="EMBL" id="KAK0739714.1"/>
    </source>
</evidence>
<keyword evidence="2" id="KW-1185">Reference proteome</keyword>
<reference evidence="1" key="1">
    <citation type="submission" date="2023-06" db="EMBL/GenBank/DDBJ databases">
        <title>Genome-scale phylogeny and comparative genomics of the fungal order Sordariales.</title>
        <authorList>
            <consortium name="Lawrence Berkeley National Laboratory"/>
            <person name="Hensen N."/>
            <person name="Bonometti L."/>
            <person name="Westerberg I."/>
            <person name="Brannstrom I.O."/>
            <person name="Guillou S."/>
            <person name="Cros-Aarteil S."/>
            <person name="Calhoun S."/>
            <person name="Haridas S."/>
            <person name="Kuo A."/>
            <person name="Mondo S."/>
            <person name="Pangilinan J."/>
            <person name="Riley R."/>
            <person name="Labutti K."/>
            <person name="Andreopoulos B."/>
            <person name="Lipzen A."/>
            <person name="Chen C."/>
            <person name="Yanf M."/>
            <person name="Daum C."/>
            <person name="Ng V."/>
            <person name="Clum A."/>
            <person name="Steindorff A."/>
            <person name="Ohm R."/>
            <person name="Martin F."/>
            <person name="Silar P."/>
            <person name="Natvig D."/>
            <person name="Lalanne C."/>
            <person name="Gautier V."/>
            <person name="Ament-Velasquez S.L."/>
            <person name="Kruys A."/>
            <person name="Hutchinson M.I."/>
            <person name="Powell A.J."/>
            <person name="Barry K."/>
            <person name="Miller A.N."/>
            <person name="Grigoriev I.V."/>
            <person name="Debuchy R."/>
            <person name="Gladieux P."/>
            <person name="Thoren M.H."/>
            <person name="Johannesson H."/>
        </authorList>
    </citation>
    <scope>NUCLEOTIDE SEQUENCE</scope>
    <source>
        <strain evidence="1">CBS 540.89</strain>
    </source>
</reference>
<organism evidence="1 2">
    <name type="scientific">Apiosordaria backusii</name>
    <dbReference type="NCBI Taxonomy" id="314023"/>
    <lineage>
        <taxon>Eukaryota</taxon>
        <taxon>Fungi</taxon>
        <taxon>Dikarya</taxon>
        <taxon>Ascomycota</taxon>
        <taxon>Pezizomycotina</taxon>
        <taxon>Sordariomycetes</taxon>
        <taxon>Sordariomycetidae</taxon>
        <taxon>Sordariales</taxon>
        <taxon>Lasiosphaeriaceae</taxon>
        <taxon>Apiosordaria</taxon>
    </lineage>
</organism>
<protein>
    <submittedName>
        <fullName evidence="1">Uncharacterized protein</fullName>
    </submittedName>
</protein>